<dbReference type="EMBL" id="VNHC01000002">
    <property type="protein sequence ID" value="TVV27584.1"/>
    <property type="molecule type" value="Genomic_DNA"/>
</dbReference>
<dbReference type="AlphaFoldDB" id="A0A9Q8N9B4"/>
<dbReference type="Gene3D" id="3.40.630.30">
    <property type="match status" value="1"/>
</dbReference>
<gene>
    <name evidence="2" type="ORF">FO435_06630</name>
</gene>
<feature type="domain" description="N-acetyltransferase" evidence="1">
    <location>
        <begin position="4"/>
        <end position="200"/>
    </location>
</feature>
<dbReference type="InterPro" id="IPR000182">
    <property type="entry name" value="GNAT_dom"/>
</dbReference>
<sequence>MSIMEFKSLRRRDFGKIQQFAITGMHLFNYTSNRIELFFYAKYFWYLELLRATRIYAAYDGDEFAGVLLLDIAGEEKAYKSKWASIFVKVMEWVMQWGYADMSDQYSNANTTMLAKYKKDHAVDGELNFFLVNGAIVGKGVGSKLLSEAEKDLQGKRIYLYTDDGSTFQFYDKRGFTRVGEKQISMLNGTDSVPLTTMLYAKEY</sequence>
<evidence type="ECO:0000259" key="1">
    <source>
        <dbReference type="PROSITE" id="PS51186"/>
    </source>
</evidence>
<dbReference type="PROSITE" id="PS51186">
    <property type="entry name" value="GNAT"/>
    <property type="match status" value="1"/>
</dbReference>
<name>A0A9Q8N9B4_9LACO</name>
<evidence type="ECO:0000313" key="3">
    <source>
        <dbReference type="Proteomes" id="UP000320012"/>
    </source>
</evidence>
<reference evidence="2 3" key="1">
    <citation type="submission" date="2019-07" db="EMBL/GenBank/DDBJ databases">
        <title>Genome sequence of Weissella cibaria GK1.</title>
        <authorList>
            <person name="Choi H.-J."/>
        </authorList>
    </citation>
    <scope>NUCLEOTIDE SEQUENCE [LARGE SCALE GENOMIC DNA]</scope>
    <source>
        <strain evidence="2 3">GK1</strain>
    </source>
</reference>
<dbReference type="InterPro" id="IPR016181">
    <property type="entry name" value="Acyl_CoA_acyltransferase"/>
</dbReference>
<protein>
    <submittedName>
        <fullName evidence="2">GNAT family N-acetyltransferase</fullName>
    </submittedName>
</protein>
<comment type="caution">
    <text evidence="2">The sequence shown here is derived from an EMBL/GenBank/DDBJ whole genome shotgun (WGS) entry which is preliminary data.</text>
</comment>
<accession>A0A9Q8N9B4</accession>
<evidence type="ECO:0000313" key="2">
    <source>
        <dbReference type="EMBL" id="TVV27584.1"/>
    </source>
</evidence>
<dbReference type="GO" id="GO:0016747">
    <property type="term" value="F:acyltransferase activity, transferring groups other than amino-acyl groups"/>
    <property type="evidence" value="ECO:0007669"/>
    <property type="project" value="InterPro"/>
</dbReference>
<dbReference type="SUPFAM" id="SSF55729">
    <property type="entry name" value="Acyl-CoA N-acyltransferases (Nat)"/>
    <property type="match status" value="1"/>
</dbReference>
<proteinExistence type="predicted"/>
<dbReference type="Proteomes" id="UP000320012">
    <property type="component" value="Unassembled WGS sequence"/>
</dbReference>
<organism evidence="2 3">
    <name type="scientific">Weissella cibaria</name>
    <dbReference type="NCBI Taxonomy" id="137591"/>
    <lineage>
        <taxon>Bacteria</taxon>
        <taxon>Bacillati</taxon>
        <taxon>Bacillota</taxon>
        <taxon>Bacilli</taxon>
        <taxon>Lactobacillales</taxon>
        <taxon>Lactobacillaceae</taxon>
        <taxon>Weissella</taxon>
    </lineage>
</organism>